<sequence length="787" mass="81775">MSHLKKWQRLFAAAAVVLSGPALAGEKDDPNGRRRAMDEWYNESYGKNYGKSKKGGPWSAEFRKHMNAAAAKERETYGSLLPGTSTSITASGDPTASLAATGTTWVNIGPTKANYAQNGSYTLNKTDTGRVRDIVIDPVNPSIIYVAFSGGGVWKTTDGGATWTPRSETLGSLSTGSLAMDPNNNNTLYLGLGDPFDGTGIGLVKSIDGGNTWFNPVYLGSATEIPDLIVAPGNSNIVLATTNAGLFRSVDAGATWTAISLNTGFAGAPYGWSIEWAGGTRFVAAIDADPAAASGTYQGQIWVSNDNGATWTRGTGVTISGGIERITVAAAPSNRNTLYALAANPSGGMADIFKSTNGGTSWTALGAAGKRYKNGNAEGRTVGTLFNGQGWYDHMLIVHPTDPNQVYIGGALHMAKSTDGGGTWSQVSNWLGQFSLPYVHADFHAAAFDASGKLYVGNDGGIFVTSDGGATFSDALNVGIASHLIYDIGMSGANRSAIIAGLQDNGTRVRVGDTGVYNQEIGGDGFDCEIHPTNANLMLGSLYYARIQRSTDGGLNWVSACTGITECNNSSSAPFTTRLALGAADATGNTVYTHTNAKVYKSTNFGSSWTALGVSGIATGAVIRNVGAAKSNASVVGVVASGGRVFLTNNGGTSWTTAAALPNNGLSLSDITFDPTNANTMYVGSVAADGTKNHLWKSTDFGASWTVIENGLPAGVPVNTVTVDPGSNTTLYAATHLGVYRSTDAGASWTRFGAGMPLVNVTDVQILPDSSLVRAATFGRSVWELRP</sequence>
<dbReference type="GO" id="GO:0010411">
    <property type="term" value="P:xyloglucan metabolic process"/>
    <property type="evidence" value="ECO:0007669"/>
    <property type="project" value="TreeGrafter"/>
</dbReference>
<dbReference type="EMBL" id="JABBJJ010000016">
    <property type="protein sequence ID" value="NMO14309.1"/>
    <property type="molecule type" value="Genomic_DNA"/>
</dbReference>
<evidence type="ECO:0000313" key="5">
    <source>
        <dbReference type="Proteomes" id="UP000518300"/>
    </source>
</evidence>
<keyword evidence="2" id="KW-0732">Signal</keyword>
<dbReference type="AlphaFoldDB" id="A0A848L6F3"/>
<proteinExistence type="predicted"/>
<dbReference type="SUPFAM" id="SSF110296">
    <property type="entry name" value="Oligoxyloglucan reducing end-specific cellobiohydrolase"/>
    <property type="match status" value="3"/>
</dbReference>
<protein>
    <recommendedName>
        <fullName evidence="3">Sortilin N-terminal domain-containing protein</fullName>
    </recommendedName>
</protein>
<evidence type="ECO:0000313" key="4">
    <source>
        <dbReference type="EMBL" id="NMO14309.1"/>
    </source>
</evidence>
<dbReference type="Proteomes" id="UP000518300">
    <property type="component" value="Unassembled WGS sequence"/>
</dbReference>
<dbReference type="RefSeq" id="WP_169343607.1">
    <property type="nucleotide sequence ID" value="NZ_JABBJJ010000016.1"/>
</dbReference>
<comment type="caution">
    <text evidence="4">The sequence shown here is derived from an EMBL/GenBank/DDBJ whole genome shotgun (WGS) entry which is preliminary data.</text>
</comment>
<feature type="domain" description="Sortilin N-terminal" evidence="3">
    <location>
        <begin position="598"/>
        <end position="710"/>
    </location>
</feature>
<gene>
    <name evidence="4" type="ORF">HG543_05485</name>
</gene>
<evidence type="ECO:0000256" key="1">
    <source>
        <dbReference type="ARBA" id="ARBA00022737"/>
    </source>
</evidence>
<dbReference type="PANTHER" id="PTHR43739">
    <property type="entry name" value="XYLOGLUCANASE (EUROFUNG)"/>
    <property type="match status" value="1"/>
</dbReference>
<dbReference type="CDD" id="cd15482">
    <property type="entry name" value="Sialidase_non-viral"/>
    <property type="match status" value="2"/>
</dbReference>
<dbReference type="InterPro" id="IPR052025">
    <property type="entry name" value="Xyloglucanase_GH74"/>
</dbReference>
<name>A0A848L6F3_9BACT</name>
<feature type="chain" id="PRO_5032963292" description="Sortilin N-terminal domain-containing protein" evidence="2">
    <location>
        <begin position="25"/>
        <end position="787"/>
    </location>
</feature>
<keyword evidence="1" id="KW-0677">Repeat</keyword>
<organism evidence="4 5">
    <name type="scientific">Pyxidicoccus fallax</name>
    <dbReference type="NCBI Taxonomy" id="394095"/>
    <lineage>
        <taxon>Bacteria</taxon>
        <taxon>Pseudomonadati</taxon>
        <taxon>Myxococcota</taxon>
        <taxon>Myxococcia</taxon>
        <taxon>Myxococcales</taxon>
        <taxon>Cystobacterineae</taxon>
        <taxon>Myxococcaceae</taxon>
        <taxon>Pyxidicoccus</taxon>
    </lineage>
</organism>
<keyword evidence="5" id="KW-1185">Reference proteome</keyword>
<feature type="signal peptide" evidence="2">
    <location>
        <begin position="1"/>
        <end position="24"/>
    </location>
</feature>
<dbReference type="InterPro" id="IPR031778">
    <property type="entry name" value="Sortilin_N"/>
</dbReference>
<dbReference type="Gene3D" id="2.130.10.10">
    <property type="entry name" value="YVTN repeat-like/Quinoprotein amine dehydrogenase"/>
    <property type="match status" value="5"/>
</dbReference>
<accession>A0A848L6F3</accession>
<evidence type="ECO:0000256" key="2">
    <source>
        <dbReference type="SAM" id="SignalP"/>
    </source>
</evidence>
<reference evidence="4 5" key="1">
    <citation type="submission" date="2020-04" db="EMBL/GenBank/DDBJ databases">
        <title>Draft genome of Pyxidicoccus fallax type strain.</title>
        <authorList>
            <person name="Whitworth D.E."/>
        </authorList>
    </citation>
    <scope>NUCLEOTIDE SEQUENCE [LARGE SCALE GENOMIC DNA]</scope>
    <source>
        <strain evidence="4 5">DSM 14698</strain>
    </source>
</reference>
<dbReference type="Pfam" id="PF15902">
    <property type="entry name" value="Sortilin-Vps10"/>
    <property type="match status" value="1"/>
</dbReference>
<evidence type="ECO:0000259" key="3">
    <source>
        <dbReference type="Pfam" id="PF15902"/>
    </source>
</evidence>
<dbReference type="InterPro" id="IPR015943">
    <property type="entry name" value="WD40/YVTN_repeat-like_dom_sf"/>
</dbReference>
<dbReference type="PANTHER" id="PTHR43739:SF5">
    <property type="entry name" value="EXO-ALPHA-SIALIDASE"/>
    <property type="match status" value="1"/>
</dbReference>